<dbReference type="Gene3D" id="3.40.50.1820">
    <property type="entry name" value="alpha/beta hydrolase"/>
    <property type="match status" value="1"/>
</dbReference>
<dbReference type="GO" id="GO:0016787">
    <property type="term" value="F:hydrolase activity"/>
    <property type="evidence" value="ECO:0007669"/>
    <property type="project" value="UniProtKB-KW"/>
</dbReference>
<evidence type="ECO:0000313" key="3">
    <source>
        <dbReference type="Proteomes" id="UP000267187"/>
    </source>
</evidence>
<comment type="caution">
    <text evidence="2">The sequence shown here is derived from an EMBL/GenBank/DDBJ whole genome shotgun (WGS) entry which is preliminary data.</text>
</comment>
<sequence length="260" mass="28822">MSLYHARWQAEKPVSQLLIVHGVGEHIHRYEALAKKLNQAGISVYGFDQLGHGRSEGARGHINSWRDYRDPVEATVKALKDESDLPLFVWGHSMGSLVVLDWWLSSTQTINGLVVSGTLLAAKASWWRIAAAKLLSSITPKLSLPLGLSAEEISTQKEVVSDYLADPLVHGIVSARWGNELLKTLAEVNTQLSLIDVPTLIGHGADDAINEVESSYRLSSSVAGQKQLEVYPGVRHEVHNDSSREHWQEQLVNWCTRAHK</sequence>
<name>A0A3M0A4W4_9GAMM</name>
<protein>
    <submittedName>
        <fullName evidence="2">Alpha-beta hydrolase superfamily lysophospholipase</fullName>
    </submittedName>
</protein>
<gene>
    <name evidence="2" type="ORF">DFR27_1865</name>
</gene>
<dbReference type="AlphaFoldDB" id="A0A3M0A4W4"/>
<dbReference type="PANTHER" id="PTHR11614">
    <property type="entry name" value="PHOSPHOLIPASE-RELATED"/>
    <property type="match status" value="1"/>
</dbReference>
<dbReference type="RefSeq" id="WP_121877180.1">
    <property type="nucleotide sequence ID" value="NZ_REFJ01000004.1"/>
</dbReference>
<evidence type="ECO:0000259" key="1">
    <source>
        <dbReference type="Pfam" id="PF12146"/>
    </source>
</evidence>
<reference evidence="2 3" key="1">
    <citation type="submission" date="2018-10" db="EMBL/GenBank/DDBJ databases">
        <title>Genomic Encyclopedia of Type Strains, Phase IV (KMG-IV): sequencing the most valuable type-strain genomes for metagenomic binning, comparative biology and taxonomic classification.</title>
        <authorList>
            <person name="Goeker M."/>
        </authorList>
    </citation>
    <scope>NUCLEOTIDE SEQUENCE [LARGE SCALE GENOMIC DNA]</scope>
    <source>
        <strain evidence="2 3">DSM 25080</strain>
    </source>
</reference>
<keyword evidence="3" id="KW-1185">Reference proteome</keyword>
<dbReference type="InterPro" id="IPR051044">
    <property type="entry name" value="MAG_DAG_Lipase"/>
</dbReference>
<proteinExistence type="predicted"/>
<dbReference type="InterPro" id="IPR022742">
    <property type="entry name" value="Hydrolase_4"/>
</dbReference>
<dbReference type="OrthoDB" id="9806902at2"/>
<organism evidence="2 3">
    <name type="scientific">Umboniibacter marinipuniceus</name>
    <dbReference type="NCBI Taxonomy" id="569599"/>
    <lineage>
        <taxon>Bacteria</taxon>
        <taxon>Pseudomonadati</taxon>
        <taxon>Pseudomonadota</taxon>
        <taxon>Gammaproteobacteria</taxon>
        <taxon>Cellvibrionales</taxon>
        <taxon>Cellvibrionaceae</taxon>
        <taxon>Umboniibacter</taxon>
    </lineage>
</organism>
<dbReference type="Proteomes" id="UP000267187">
    <property type="component" value="Unassembled WGS sequence"/>
</dbReference>
<accession>A0A3M0A4W4</accession>
<dbReference type="EMBL" id="REFJ01000004">
    <property type="protein sequence ID" value="RMA79424.1"/>
    <property type="molecule type" value="Genomic_DNA"/>
</dbReference>
<evidence type="ECO:0000313" key="2">
    <source>
        <dbReference type="EMBL" id="RMA79424.1"/>
    </source>
</evidence>
<dbReference type="Pfam" id="PF12146">
    <property type="entry name" value="Hydrolase_4"/>
    <property type="match status" value="1"/>
</dbReference>
<dbReference type="SUPFAM" id="SSF53474">
    <property type="entry name" value="alpha/beta-Hydrolases"/>
    <property type="match status" value="1"/>
</dbReference>
<feature type="domain" description="Serine aminopeptidase S33" evidence="1">
    <location>
        <begin position="12"/>
        <end position="242"/>
    </location>
</feature>
<dbReference type="InterPro" id="IPR029058">
    <property type="entry name" value="AB_hydrolase_fold"/>
</dbReference>
<keyword evidence="2" id="KW-0378">Hydrolase</keyword>